<evidence type="ECO:0000256" key="1">
    <source>
        <dbReference type="ARBA" id="ARBA00004236"/>
    </source>
</evidence>
<keyword evidence="7" id="KW-0472">Membrane</keyword>
<evidence type="ECO:0000256" key="5">
    <source>
        <dbReference type="ARBA" id="ARBA00022490"/>
    </source>
</evidence>
<reference evidence="12" key="1">
    <citation type="submission" date="2025-08" db="UniProtKB">
        <authorList>
            <consortium name="Ensembl"/>
        </authorList>
    </citation>
    <scope>IDENTIFICATION</scope>
</reference>
<dbReference type="GO" id="GO:0017124">
    <property type="term" value="F:SH3 domain binding"/>
    <property type="evidence" value="ECO:0007669"/>
    <property type="project" value="UniProtKB-KW"/>
</dbReference>
<evidence type="ECO:0000256" key="7">
    <source>
        <dbReference type="ARBA" id="ARBA00023136"/>
    </source>
</evidence>
<accession>A0A8B9MB92</accession>
<comment type="function">
    <text evidence="9">Appears to function as an adapter protein that bridges proteins together or proteins with mRNAs. May function as a ubiquitin ligase-substrate adapter. Additionally, associates with translating cytoplasmic ribosomes and may promote the expression of specific mRNAs.</text>
</comment>
<evidence type="ECO:0000256" key="8">
    <source>
        <dbReference type="ARBA" id="ARBA00042661"/>
    </source>
</evidence>
<dbReference type="Ensembl" id="ENSANIT00000002906.1">
    <property type="protein sequence ID" value="ENSANIP00000002814.1"/>
    <property type="gene ID" value="ENSANIG00000001934.1"/>
</dbReference>
<name>A0A8B9MB92_9AVES</name>
<feature type="region of interest" description="Disordered" evidence="11">
    <location>
        <begin position="45"/>
        <end position="66"/>
    </location>
</feature>
<comment type="subcellular location">
    <subcellularLocation>
        <location evidence="1">Cell membrane</location>
    </subcellularLocation>
    <subcellularLocation>
        <location evidence="2">Cytoplasm</location>
        <location evidence="2">Cytosol</location>
    </subcellularLocation>
</comment>
<dbReference type="InterPro" id="IPR051033">
    <property type="entry name" value="SH3BGR"/>
</dbReference>
<proteinExistence type="inferred from homology"/>
<dbReference type="Gene3D" id="3.40.30.10">
    <property type="entry name" value="Glutaredoxin"/>
    <property type="match status" value="1"/>
</dbReference>
<dbReference type="PANTHER" id="PTHR12232">
    <property type="entry name" value="SH3 DOMAIN-BINDING GLUTAMIC ACID-RICH-LIKE PROTEIN"/>
    <property type="match status" value="1"/>
</dbReference>
<organism evidence="12 13">
    <name type="scientific">Accipiter nisus</name>
    <name type="common">Eurasian sparrowhawk</name>
    <dbReference type="NCBI Taxonomy" id="211598"/>
    <lineage>
        <taxon>Eukaryota</taxon>
        <taxon>Metazoa</taxon>
        <taxon>Chordata</taxon>
        <taxon>Craniata</taxon>
        <taxon>Vertebrata</taxon>
        <taxon>Euteleostomi</taxon>
        <taxon>Archelosauria</taxon>
        <taxon>Archosauria</taxon>
        <taxon>Dinosauria</taxon>
        <taxon>Saurischia</taxon>
        <taxon>Theropoda</taxon>
        <taxon>Coelurosauria</taxon>
        <taxon>Aves</taxon>
        <taxon>Neognathae</taxon>
        <taxon>Neoaves</taxon>
        <taxon>Telluraves</taxon>
        <taxon>Accipitrimorphae</taxon>
        <taxon>Accipitriformes</taxon>
        <taxon>Accipitridae</taxon>
        <taxon>Accipitrinae</taxon>
        <taxon>Accipiter</taxon>
    </lineage>
</organism>
<dbReference type="GO" id="GO:0005886">
    <property type="term" value="C:plasma membrane"/>
    <property type="evidence" value="ECO:0007669"/>
    <property type="project" value="UniProtKB-SubCell"/>
</dbReference>
<evidence type="ECO:0000256" key="2">
    <source>
        <dbReference type="ARBA" id="ARBA00004514"/>
    </source>
</evidence>
<dbReference type="SUPFAM" id="SSF52833">
    <property type="entry name" value="Thioredoxin-like"/>
    <property type="match status" value="1"/>
</dbReference>
<evidence type="ECO:0000256" key="6">
    <source>
        <dbReference type="ARBA" id="ARBA00023036"/>
    </source>
</evidence>
<feature type="compositionally biased region" description="Basic and acidic residues" evidence="11">
    <location>
        <begin position="45"/>
        <end position="58"/>
    </location>
</feature>
<evidence type="ECO:0000256" key="3">
    <source>
        <dbReference type="ARBA" id="ARBA00007764"/>
    </source>
</evidence>
<comment type="similarity">
    <text evidence="3">Belongs to the SH3BGR family.</text>
</comment>
<evidence type="ECO:0000256" key="11">
    <source>
        <dbReference type="SAM" id="MobiDB-lite"/>
    </source>
</evidence>
<dbReference type="CDD" id="cd03030">
    <property type="entry name" value="GRX_SH3BGR"/>
    <property type="match status" value="1"/>
</dbReference>
<dbReference type="PANTHER" id="PTHR12232:SF5">
    <property type="entry name" value="ADAPTER SH3BGRL"/>
    <property type="match status" value="1"/>
</dbReference>
<dbReference type="AlphaFoldDB" id="A0A8B9MB92"/>
<evidence type="ECO:0000313" key="12">
    <source>
        <dbReference type="Ensembl" id="ENSANIP00000002814.1"/>
    </source>
</evidence>
<evidence type="ECO:0000313" key="13">
    <source>
        <dbReference type="Proteomes" id="UP000694541"/>
    </source>
</evidence>
<dbReference type="InterPro" id="IPR006993">
    <property type="entry name" value="Glut_rich_SH3-bd"/>
</dbReference>
<protein>
    <recommendedName>
        <fullName evidence="8">SH3 domain-binding glutamic acid-rich-like protein 1</fullName>
    </recommendedName>
</protein>
<evidence type="ECO:0000256" key="9">
    <source>
        <dbReference type="ARBA" id="ARBA00045879"/>
    </source>
</evidence>
<keyword evidence="5" id="KW-0963">Cytoplasm</keyword>
<sequence>FILRIFLPLPFSTCFIKKQQQDVLGFLEANKIEFEEKDIAANEENRKWMRENVPEDSRPASGNPLPPRLFNDSRYLGDYEAFFEARENNAVYAFLGLTAPPGSKTEAVLGAKLISSSSSTNVNGAVRKNSALYRELQRAKLVICAPAS</sequence>
<comment type="subunit">
    <text evidence="10">Monomer. Interacts with PFN1/Profilin-1. Interacts with ERBB2. Interacts with ATG12. Interacts with BECN1. Interacts with translating ribosomes.</text>
</comment>
<reference evidence="12" key="2">
    <citation type="submission" date="2025-09" db="UniProtKB">
        <authorList>
            <consortium name="Ensembl"/>
        </authorList>
    </citation>
    <scope>IDENTIFICATION</scope>
</reference>
<dbReference type="Proteomes" id="UP000694541">
    <property type="component" value="Unplaced"/>
</dbReference>
<keyword evidence="6" id="KW-0729">SH3-binding</keyword>
<dbReference type="InterPro" id="IPR036249">
    <property type="entry name" value="Thioredoxin-like_sf"/>
</dbReference>
<keyword evidence="4" id="KW-1003">Cell membrane</keyword>
<dbReference type="Pfam" id="PF04908">
    <property type="entry name" value="SH3BGR"/>
    <property type="match status" value="1"/>
</dbReference>
<dbReference type="GO" id="GO:0005829">
    <property type="term" value="C:cytosol"/>
    <property type="evidence" value="ECO:0007669"/>
    <property type="project" value="UniProtKB-SubCell"/>
</dbReference>
<evidence type="ECO:0000256" key="10">
    <source>
        <dbReference type="ARBA" id="ARBA00047101"/>
    </source>
</evidence>
<evidence type="ECO:0000256" key="4">
    <source>
        <dbReference type="ARBA" id="ARBA00022475"/>
    </source>
</evidence>
<keyword evidence="13" id="KW-1185">Reference proteome</keyword>